<evidence type="ECO:0000313" key="1">
    <source>
        <dbReference type="EMBL" id="GDY53437.1"/>
    </source>
</evidence>
<sequence length="64" mass="6447">MLTRWTGTGWATEELPADVTEHSEMSTVLGVAGVPGTKGVLAAGTAGCASDPVQCGMLVSRDLG</sequence>
<accession>A0A4D4L408</accession>
<reference evidence="1 2" key="1">
    <citation type="journal article" date="2020" name="Int. J. Syst. Evol. Microbiol.">
        <title>Reclassification of Streptomyces castelarensis and Streptomyces sporoclivatus as later heterotypic synonyms of Streptomyces antimycoticus.</title>
        <authorList>
            <person name="Komaki H."/>
            <person name="Tamura T."/>
        </authorList>
    </citation>
    <scope>NUCLEOTIDE SEQUENCE [LARGE SCALE GENOMIC DNA]</scope>
    <source>
        <strain evidence="1 2">NBRC 13459</strain>
    </source>
</reference>
<dbReference type="AlphaFoldDB" id="A0A4D4L408"/>
<protein>
    <submittedName>
        <fullName evidence="1">Uncharacterized protein</fullName>
    </submittedName>
</protein>
<dbReference type="Proteomes" id="UP000301309">
    <property type="component" value="Unassembled WGS sequence"/>
</dbReference>
<dbReference type="EMBL" id="BJHW01000001">
    <property type="protein sequence ID" value="GDY53437.1"/>
    <property type="molecule type" value="Genomic_DNA"/>
</dbReference>
<keyword evidence="2" id="KW-1185">Reference proteome</keyword>
<proteinExistence type="predicted"/>
<name>A0A4D4L408_STRVO</name>
<evidence type="ECO:0000313" key="2">
    <source>
        <dbReference type="Proteomes" id="UP000301309"/>
    </source>
</evidence>
<dbReference type="RefSeq" id="WP_344598400.1">
    <property type="nucleotide sequence ID" value="NZ_BAAASO010000067.1"/>
</dbReference>
<organism evidence="1 2">
    <name type="scientific">Streptomyces violaceusniger</name>
    <dbReference type="NCBI Taxonomy" id="68280"/>
    <lineage>
        <taxon>Bacteria</taxon>
        <taxon>Bacillati</taxon>
        <taxon>Actinomycetota</taxon>
        <taxon>Actinomycetes</taxon>
        <taxon>Kitasatosporales</taxon>
        <taxon>Streptomycetaceae</taxon>
        <taxon>Streptomyces</taxon>
        <taxon>Streptomyces violaceusniger group</taxon>
    </lineage>
</organism>
<comment type="caution">
    <text evidence="1">The sequence shown here is derived from an EMBL/GenBank/DDBJ whole genome shotgun (WGS) entry which is preliminary data.</text>
</comment>
<gene>
    <name evidence="1" type="ORF">SVIO_040600</name>
</gene>